<dbReference type="InterPro" id="IPR041628">
    <property type="entry name" value="ChlI/MoxR_AAA_lid"/>
</dbReference>
<organism evidence="7">
    <name type="scientific">Caldilineaceae bacterium SB0664_bin_27</name>
    <dbReference type="NCBI Taxonomy" id="2605260"/>
    <lineage>
        <taxon>Bacteria</taxon>
        <taxon>Bacillati</taxon>
        <taxon>Chloroflexota</taxon>
        <taxon>Caldilineae</taxon>
        <taxon>Caldilineales</taxon>
        <taxon>Caldilineaceae</taxon>
    </lineage>
</organism>
<feature type="region of interest" description="Disordered" evidence="4">
    <location>
        <begin position="342"/>
        <end position="365"/>
    </location>
</feature>
<evidence type="ECO:0000256" key="2">
    <source>
        <dbReference type="ARBA" id="ARBA00022840"/>
    </source>
</evidence>
<dbReference type="Pfam" id="PF07726">
    <property type="entry name" value="AAA_3"/>
    <property type="match status" value="1"/>
</dbReference>
<dbReference type="Pfam" id="PF17863">
    <property type="entry name" value="AAA_lid_2"/>
    <property type="match status" value="1"/>
</dbReference>
<proteinExistence type="inferred from homology"/>
<dbReference type="GO" id="GO:0016887">
    <property type="term" value="F:ATP hydrolysis activity"/>
    <property type="evidence" value="ECO:0007669"/>
    <property type="project" value="InterPro"/>
</dbReference>
<protein>
    <submittedName>
        <fullName evidence="7">MoxR family ATPase</fullName>
    </submittedName>
</protein>
<dbReference type="Gene3D" id="3.40.50.300">
    <property type="entry name" value="P-loop containing nucleotide triphosphate hydrolases"/>
    <property type="match status" value="1"/>
</dbReference>
<evidence type="ECO:0000256" key="1">
    <source>
        <dbReference type="ARBA" id="ARBA00022741"/>
    </source>
</evidence>
<dbReference type="PIRSF" id="PIRSF002849">
    <property type="entry name" value="AAA_ATPase_chaperone_MoxR_prd"/>
    <property type="match status" value="1"/>
</dbReference>
<sequence>MTDIAFVQDLAQRLRENVGQVIVGKDEVVDQVLVALFCEGHVLLEDVPGIGKTMLAKTLAASLGISFQRIQFTPDLLPSDIVGVSVYNRKTDDFEYRPGPILAGIVLADEINRAGPRTQSAMLEAMEERHVTVDGISHALPYPFFLMATQNPVELAGTFPLPEAQMDRFLIQLALGYPEREEERLILHRFRADNPLSRVKAIVQADDIRRAVTVCRDVFVHPVLEDYLLDLVQATRVDSALDLGVSPRGSLAFYRTIQARAAIQGRSYVTPDDIQTLAPPVLRHRLIPGPDTRLHGTSVAKVLEDIIRTVPVPVEENWQDSPAQTESATVVGAFGTDLEQELEAAVSPEASVSGPPADERTSLSD</sequence>
<dbReference type="EMBL" id="VXRG01000100">
    <property type="protein sequence ID" value="MXY94114.1"/>
    <property type="molecule type" value="Genomic_DNA"/>
</dbReference>
<dbReference type="AlphaFoldDB" id="A0A6B0YSN9"/>
<gene>
    <name evidence="7" type="ORF">F4Y42_11790</name>
</gene>
<evidence type="ECO:0000259" key="6">
    <source>
        <dbReference type="Pfam" id="PF17863"/>
    </source>
</evidence>
<evidence type="ECO:0000256" key="4">
    <source>
        <dbReference type="SAM" id="MobiDB-lite"/>
    </source>
</evidence>
<reference evidence="7" key="1">
    <citation type="submission" date="2019-09" db="EMBL/GenBank/DDBJ databases">
        <title>Characterisation of the sponge microbiome using genome-centric metagenomics.</title>
        <authorList>
            <person name="Engelberts J.P."/>
            <person name="Robbins S.J."/>
            <person name="De Goeij J.M."/>
            <person name="Aranda M."/>
            <person name="Bell S.C."/>
            <person name="Webster N.S."/>
        </authorList>
    </citation>
    <scope>NUCLEOTIDE SEQUENCE</scope>
    <source>
        <strain evidence="7">SB0664_bin_27</strain>
    </source>
</reference>
<evidence type="ECO:0000313" key="7">
    <source>
        <dbReference type="EMBL" id="MXY94114.1"/>
    </source>
</evidence>
<dbReference type="PANTHER" id="PTHR42759">
    <property type="entry name" value="MOXR FAMILY PROTEIN"/>
    <property type="match status" value="1"/>
</dbReference>
<dbReference type="InterPro" id="IPR050764">
    <property type="entry name" value="CbbQ/NirQ/NorQ/GpvN"/>
</dbReference>
<comment type="similarity">
    <text evidence="3">Belongs to the MoxR family.</text>
</comment>
<dbReference type="CDD" id="cd00009">
    <property type="entry name" value="AAA"/>
    <property type="match status" value="1"/>
</dbReference>
<dbReference type="InterPro" id="IPR011703">
    <property type="entry name" value="ATPase_AAA-3"/>
</dbReference>
<evidence type="ECO:0000256" key="3">
    <source>
        <dbReference type="ARBA" id="ARBA00061607"/>
    </source>
</evidence>
<dbReference type="Gene3D" id="1.10.8.80">
    <property type="entry name" value="Magnesium chelatase subunit I, C-Terminal domain"/>
    <property type="match status" value="1"/>
</dbReference>
<feature type="domain" description="ATPase AAA-3" evidence="5">
    <location>
        <begin position="41"/>
        <end position="171"/>
    </location>
</feature>
<dbReference type="InterPro" id="IPR027417">
    <property type="entry name" value="P-loop_NTPase"/>
</dbReference>
<comment type="caution">
    <text evidence="7">The sequence shown here is derived from an EMBL/GenBank/DDBJ whole genome shotgun (WGS) entry which is preliminary data.</text>
</comment>
<name>A0A6B0YSN9_9CHLR</name>
<accession>A0A6B0YSN9</accession>
<dbReference type="SUPFAM" id="SSF52540">
    <property type="entry name" value="P-loop containing nucleoside triphosphate hydrolases"/>
    <property type="match status" value="1"/>
</dbReference>
<dbReference type="GO" id="GO:0005524">
    <property type="term" value="F:ATP binding"/>
    <property type="evidence" value="ECO:0007669"/>
    <property type="project" value="UniProtKB-KW"/>
</dbReference>
<dbReference type="FunFam" id="3.40.50.300:FF:000640">
    <property type="entry name" value="MoxR family ATPase"/>
    <property type="match status" value="1"/>
</dbReference>
<keyword evidence="1" id="KW-0547">Nucleotide-binding</keyword>
<dbReference type="PANTHER" id="PTHR42759:SF5">
    <property type="entry name" value="METHANOL DEHYDROGENASE REGULATOR"/>
    <property type="match status" value="1"/>
</dbReference>
<keyword evidence="2" id="KW-0067">ATP-binding</keyword>
<feature type="domain" description="ChlI/MoxR AAA lid" evidence="6">
    <location>
        <begin position="233"/>
        <end position="303"/>
    </location>
</feature>
<evidence type="ECO:0000259" key="5">
    <source>
        <dbReference type="Pfam" id="PF07726"/>
    </source>
</evidence>